<dbReference type="PROSITE" id="PS50222">
    <property type="entry name" value="EF_HAND_2"/>
    <property type="match status" value="1"/>
</dbReference>
<dbReference type="GO" id="GO:0005509">
    <property type="term" value="F:calcium ion binding"/>
    <property type="evidence" value="ECO:0007669"/>
    <property type="project" value="InterPro"/>
</dbReference>
<dbReference type="SUPFAM" id="SSF47473">
    <property type="entry name" value="EF-hand"/>
    <property type="match status" value="1"/>
</dbReference>
<protein>
    <recommendedName>
        <fullName evidence="2">EF-hand domain-containing protein</fullName>
    </recommendedName>
</protein>
<evidence type="ECO:0000256" key="1">
    <source>
        <dbReference type="ARBA" id="ARBA00022837"/>
    </source>
</evidence>
<keyword evidence="1" id="KW-0106">Calcium</keyword>
<dbReference type="PROSITE" id="PS00018">
    <property type="entry name" value="EF_HAND_1"/>
    <property type="match status" value="1"/>
</dbReference>
<dbReference type="AlphaFoldDB" id="A0A9J6FI05"/>
<dbReference type="VEuPathDB" id="VectorBase:HLOH_049473"/>
<evidence type="ECO:0000313" key="4">
    <source>
        <dbReference type="Proteomes" id="UP000821853"/>
    </source>
</evidence>
<evidence type="ECO:0000313" key="3">
    <source>
        <dbReference type="EMBL" id="KAH9361977.1"/>
    </source>
</evidence>
<dbReference type="OrthoDB" id="428774at2759"/>
<dbReference type="InterPro" id="IPR018247">
    <property type="entry name" value="EF_Hand_1_Ca_BS"/>
</dbReference>
<sequence>MVRYGTSSLSSSWPVLFQVVSESMLEELKECFMEAYDDNKDGKIEIRELVTIVAFRRIVVVGACHVLDYFFLNQLPDNGDTIIDGYTSTYIG</sequence>
<dbReference type="Gene3D" id="1.10.238.10">
    <property type="entry name" value="EF-hand"/>
    <property type="match status" value="1"/>
</dbReference>
<dbReference type="EMBL" id="JABSTR010000001">
    <property type="protein sequence ID" value="KAH9361977.1"/>
    <property type="molecule type" value="Genomic_DNA"/>
</dbReference>
<dbReference type="InterPro" id="IPR011992">
    <property type="entry name" value="EF-hand-dom_pair"/>
</dbReference>
<evidence type="ECO:0000259" key="2">
    <source>
        <dbReference type="PROSITE" id="PS50222"/>
    </source>
</evidence>
<accession>A0A9J6FI05</accession>
<keyword evidence="4" id="KW-1185">Reference proteome</keyword>
<dbReference type="Proteomes" id="UP000821853">
    <property type="component" value="Chromosome 1"/>
</dbReference>
<comment type="caution">
    <text evidence="3">The sequence shown here is derived from an EMBL/GenBank/DDBJ whole genome shotgun (WGS) entry which is preliminary data.</text>
</comment>
<reference evidence="3 4" key="1">
    <citation type="journal article" date="2020" name="Cell">
        <title>Large-Scale Comparative Analyses of Tick Genomes Elucidate Their Genetic Diversity and Vector Capacities.</title>
        <authorList>
            <consortium name="Tick Genome and Microbiome Consortium (TIGMIC)"/>
            <person name="Jia N."/>
            <person name="Wang J."/>
            <person name="Shi W."/>
            <person name="Du L."/>
            <person name="Sun Y."/>
            <person name="Zhan W."/>
            <person name="Jiang J.F."/>
            <person name="Wang Q."/>
            <person name="Zhang B."/>
            <person name="Ji P."/>
            <person name="Bell-Sakyi L."/>
            <person name="Cui X.M."/>
            <person name="Yuan T.T."/>
            <person name="Jiang B.G."/>
            <person name="Yang W.F."/>
            <person name="Lam T.T."/>
            <person name="Chang Q.C."/>
            <person name="Ding S.J."/>
            <person name="Wang X.J."/>
            <person name="Zhu J.G."/>
            <person name="Ruan X.D."/>
            <person name="Zhao L."/>
            <person name="Wei J.T."/>
            <person name="Ye R.Z."/>
            <person name="Que T.C."/>
            <person name="Du C.H."/>
            <person name="Zhou Y.H."/>
            <person name="Cheng J.X."/>
            <person name="Dai P.F."/>
            <person name="Guo W.B."/>
            <person name="Han X.H."/>
            <person name="Huang E.J."/>
            <person name="Li L.F."/>
            <person name="Wei W."/>
            <person name="Gao Y.C."/>
            <person name="Liu J.Z."/>
            <person name="Shao H.Z."/>
            <person name="Wang X."/>
            <person name="Wang C.C."/>
            <person name="Yang T.C."/>
            <person name="Huo Q.B."/>
            <person name="Li W."/>
            <person name="Chen H.Y."/>
            <person name="Chen S.E."/>
            <person name="Zhou L.G."/>
            <person name="Ni X.B."/>
            <person name="Tian J.H."/>
            <person name="Sheng Y."/>
            <person name="Liu T."/>
            <person name="Pan Y.S."/>
            <person name="Xia L.Y."/>
            <person name="Li J."/>
            <person name="Zhao F."/>
            <person name="Cao W.C."/>
        </authorList>
    </citation>
    <scope>NUCLEOTIDE SEQUENCE [LARGE SCALE GENOMIC DNA]</scope>
    <source>
        <strain evidence="3">HaeL-2018</strain>
    </source>
</reference>
<dbReference type="InterPro" id="IPR002048">
    <property type="entry name" value="EF_hand_dom"/>
</dbReference>
<name>A0A9J6FI05_HAELO</name>
<feature type="domain" description="EF-hand" evidence="2">
    <location>
        <begin position="23"/>
        <end position="59"/>
    </location>
</feature>
<gene>
    <name evidence="3" type="ORF">HPB48_003614</name>
</gene>
<organism evidence="3 4">
    <name type="scientific">Haemaphysalis longicornis</name>
    <name type="common">Bush tick</name>
    <dbReference type="NCBI Taxonomy" id="44386"/>
    <lineage>
        <taxon>Eukaryota</taxon>
        <taxon>Metazoa</taxon>
        <taxon>Ecdysozoa</taxon>
        <taxon>Arthropoda</taxon>
        <taxon>Chelicerata</taxon>
        <taxon>Arachnida</taxon>
        <taxon>Acari</taxon>
        <taxon>Parasitiformes</taxon>
        <taxon>Ixodida</taxon>
        <taxon>Ixodoidea</taxon>
        <taxon>Ixodidae</taxon>
        <taxon>Haemaphysalinae</taxon>
        <taxon>Haemaphysalis</taxon>
    </lineage>
</organism>
<proteinExistence type="predicted"/>